<dbReference type="SUPFAM" id="SSF48403">
    <property type="entry name" value="Ankyrin repeat"/>
    <property type="match status" value="1"/>
</dbReference>
<dbReference type="PANTHER" id="PTHR24189:SF50">
    <property type="entry name" value="ANKYRIN REPEAT AND SOCS BOX PROTEIN 2"/>
    <property type="match status" value="1"/>
</dbReference>
<protein>
    <submittedName>
        <fullName evidence="3">Uncharacterized protein</fullName>
    </submittedName>
</protein>
<dbReference type="AlphaFoldDB" id="A0A0W7WFI3"/>
<dbReference type="Gene3D" id="1.25.40.20">
    <property type="entry name" value="Ankyrin repeat-containing domain"/>
    <property type="match status" value="2"/>
</dbReference>
<evidence type="ECO:0000313" key="4">
    <source>
        <dbReference type="Proteomes" id="UP000054396"/>
    </source>
</evidence>
<dbReference type="Proteomes" id="UP000054396">
    <property type="component" value="Unassembled WGS sequence"/>
</dbReference>
<keyword evidence="2" id="KW-0040">ANK repeat</keyword>
<keyword evidence="4" id="KW-1185">Reference proteome</keyword>
<keyword evidence="1" id="KW-0677">Repeat</keyword>
<name>A0A0W7WFI3_9RHOB</name>
<organism evidence="3 4">
    <name type="scientific">Pseudoponticoccus marisrubri</name>
    <dbReference type="NCBI Taxonomy" id="1685382"/>
    <lineage>
        <taxon>Bacteria</taxon>
        <taxon>Pseudomonadati</taxon>
        <taxon>Pseudomonadota</taxon>
        <taxon>Alphaproteobacteria</taxon>
        <taxon>Rhodobacterales</taxon>
        <taxon>Roseobacteraceae</taxon>
        <taxon>Pseudoponticoccus</taxon>
    </lineage>
</organism>
<dbReference type="RefSeq" id="WP_058863596.1">
    <property type="nucleotide sequence ID" value="NZ_LPXO01000014.1"/>
</dbReference>
<evidence type="ECO:0000313" key="3">
    <source>
        <dbReference type="EMBL" id="KUF09318.1"/>
    </source>
</evidence>
<dbReference type="PANTHER" id="PTHR24189">
    <property type="entry name" value="MYOTROPHIN"/>
    <property type="match status" value="1"/>
</dbReference>
<dbReference type="InterPro" id="IPR050745">
    <property type="entry name" value="Multifunctional_regulatory"/>
</dbReference>
<comment type="caution">
    <text evidence="3">The sequence shown here is derived from an EMBL/GenBank/DDBJ whole genome shotgun (WGS) entry which is preliminary data.</text>
</comment>
<dbReference type="OrthoDB" id="928522at2"/>
<sequence>MPDLSLDTLRRDAKRLHRAHAAGELQARQRVLQHPPRPDGQALKHADFLHVIAQENGFASWPQLKLAAETMGLSRATALQRLKIALAHGRIPVVEALLSEWPDLAEGHFGLACALYQQAEVEAALVRDPALATTPAGPRRPILHLAFSRWIHARPELEPDMLAVAEALLAHGADVNDSMPVAPDNDHPLSALYGAIGHADNMVLAQWLLDRGADPNDGESLYHATELGHLRGLRMLLTAGADPRGTNALLRAMDFHDHAAVALLLEHGARPDDFNDAELAGEPPWVVPALHQAARRGSDARMVAMLLEAGADPGCVYQGASAYGFARVHGARPVVEAIEARGAAVPLGPEETLLARAAEGLDSPGRYIDPAKLPEAYRHILREILHLPGKLDHLRRLVDLGLPTDQPDEMGLTPVQVAGWEGLPEIMGFFLRMRPDLGHVNGYGGTLFTTILHGAENAPDRDRRDHLGCLRMALEHGVALPRREIGYVGRDEIRFFLEDWAERHPGQVV</sequence>
<gene>
    <name evidence="3" type="ORF">AVJ23_17905</name>
</gene>
<dbReference type="InterPro" id="IPR002110">
    <property type="entry name" value="Ankyrin_rpt"/>
</dbReference>
<dbReference type="SMART" id="SM00248">
    <property type="entry name" value="ANK"/>
    <property type="match status" value="5"/>
</dbReference>
<dbReference type="EMBL" id="LPXO01000014">
    <property type="protein sequence ID" value="KUF09318.1"/>
    <property type="molecule type" value="Genomic_DNA"/>
</dbReference>
<dbReference type="InterPro" id="IPR036770">
    <property type="entry name" value="Ankyrin_rpt-contain_sf"/>
</dbReference>
<accession>A0A0W7WFI3</accession>
<dbReference type="Pfam" id="PF00023">
    <property type="entry name" value="Ank"/>
    <property type="match status" value="1"/>
</dbReference>
<evidence type="ECO:0000256" key="2">
    <source>
        <dbReference type="ARBA" id="ARBA00023043"/>
    </source>
</evidence>
<dbReference type="STRING" id="1685382.AVJ23_17905"/>
<evidence type="ECO:0000256" key="1">
    <source>
        <dbReference type="ARBA" id="ARBA00022737"/>
    </source>
</evidence>
<proteinExistence type="predicted"/>
<reference evidence="3 4" key="1">
    <citation type="submission" date="2015-12" db="EMBL/GenBank/DDBJ databases">
        <authorList>
            <person name="Shamseldin A."/>
            <person name="Moawad H."/>
            <person name="Abd El-Rahim W.M."/>
            <person name="Sadowsky M.J."/>
        </authorList>
    </citation>
    <scope>NUCLEOTIDE SEQUENCE [LARGE SCALE GENOMIC DNA]</scope>
    <source>
        <strain evidence="3 4">SJ5A-1</strain>
    </source>
</reference>